<dbReference type="SMART" id="SM00354">
    <property type="entry name" value="HTH_LACI"/>
    <property type="match status" value="1"/>
</dbReference>
<dbReference type="GO" id="GO:0000976">
    <property type="term" value="F:transcription cis-regulatory region binding"/>
    <property type="evidence" value="ECO:0007669"/>
    <property type="project" value="TreeGrafter"/>
</dbReference>
<comment type="caution">
    <text evidence="6">The sequence shown here is derived from an EMBL/GenBank/DDBJ whole genome shotgun (WGS) entry which is preliminary data.</text>
</comment>
<dbReference type="SUPFAM" id="SSF53822">
    <property type="entry name" value="Periplasmic binding protein-like I"/>
    <property type="match status" value="1"/>
</dbReference>
<evidence type="ECO:0000256" key="1">
    <source>
        <dbReference type="ARBA" id="ARBA00023015"/>
    </source>
</evidence>
<dbReference type="PANTHER" id="PTHR30146">
    <property type="entry name" value="LACI-RELATED TRANSCRIPTIONAL REPRESSOR"/>
    <property type="match status" value="1"/>
</dbReference>
<dbReference type="EMBL" id="SIHJ01000011">
    <property type="protein sequence ID" value="TWT29184.1"/>
    <property type="molecule type" value="Genomic_DNA"/>
</dbReference>
<dbReference type="InterPro" id="IPR000843">
    <property type="entry name" value="HTH_LacI"/>
</dbReference>
<dbReference type="Gene3D" id="3.40.50.2300">
    <property type="match status" value="2"/>
</dbReference>
<proteinExistence type="predicted"/>
<name>A0A5C5US40_9BACT</name>
<dbReference type="Proteomes" id="UP000316714">
    <property type="component" value="Unassembled WGS sequence"/>
</dbReference>
<sequence>MASIRDVARQAGVSIATVSRVVNGVETVAPKLRRDVLQAVEVCGYKPPEQRRAGNGIALVYAGPFTIGSPYDSACVEGIVSAMRESRYDLSVIDVRRDRTDNESMKQLFQRKGLQGAIVRCTLADRPLVIEMAEEGLPLVVLGDHFDHPSIAFAYTESGQASREAIEYLVSLGHQRIAFVSCHREDGDHADRLRAYRDVLREHGLLDETLVYRVPPSRRDGGPVLRKLVGGTDRPTAVYIADPLIAAGAINEAHHMGVRIPDDLSIVGFDDTDLRHMIYPRMSAVCQDSEELGRAAFNLVRSLVEGDASSNSTLQQAWLEVHGSTGPPPVSVDRVMPSGSRLPVA</sequence>
<evidence type="ECO:0000256" key="2">
    <source>
        <dbReference type="ARBA" id="ARBA00023125"/>
    </source>
</evidence>
<organism evidence="6 7">
    <name type="scientific">Posidoniimonas corsicana</name>
    <dbReference type="NCBI Taxonomy" id="1938618"/>
    <lineage>
        <taxon>Bacteria</taxon>
        <taxon>Pseudomonadati</taxon>
        <taxon>Planctomycetota</taxon>
        <taxon>Planctomycetia</taxon>
        <taxon>Pirellulales</taxon>
        <taxon>Lacipirellulaceae</taxon>
        <taxon>Posidoniimonas</taxon>
    </lineage>
</organism>
<evidence type="ECO:0000259" key="5">
    <source>
        <dbReference type="PROSITE" id="PS50932"/>
    </source>
</evidence>
<keyword evidence="2" id="KW-0238">DNA-binding</keyword>
<dbReference type="PROSITE" id="PS00356">
    <property type="entry name" value="HTH_LACI_1"/>
    <property type="match status" value="1"/>
</dbReference>
<evidence type="ECO:0000313" key="7">
    <source>
        <dbReference type="Proteomes" id="UP000316714"/>
    </source>
</evidence>
<dbReference type="PANTHER" id="PTHR30146:SF109">
    <property type="entry name" value="HTH-TYPE TRANSCRIPTIONAL REGULATOR GALS"/>
    <property type="match status" value="1"/>
</dbReference>
<feature type="domain" description="HTH lacI-type" evidence="5">
    <location>
        <begin position="2"/>
        <end position="56"/>
    </location>
</feature>
<dbReference type="SUPFAM" id="SSF47413">
    <property type="entry name" value="lambda repressor-like DNA-binding domains"/>
    <property type="match status" value="1"/>
</dbReference>
<evidence type="ECO:0000256" key="3">
    <source>
        <dbReference type="ARBA" id="ARBA00023163"/>
    </source>
</evidence>
<dbReference type="InterPro" id="IPR046335">
    <property type="entry name" value="LacI/GalR-like_sensor"/>
</dbReference>
<protein>
    <submittedName>
        <fullName evidence="6">Catabolite control protein A</fullName>
    </submittedName>
</protein>
<dbReference type="InterPro" id="IPR028082">
    <property type="entry name" value="Peripla_BP_I"/>
</dbReference>
<dbReference type="CDD" id="cd06267">
    <property type="entry name" value="PBP1_LacI_sugar_binding-like"/>
    <property type="match status" value="1"/>
</dbReference>
<feature type="region of interest" description="Disordered" evidence="4">
    <location>
        <begin position="323"/>
        <end position="345"/>
    </location>
</feature>
<evidence type="ECO:0000313" key="6">
    <source>
        <dbReference type="EMBL" id="TWT29184.1"/>
    </source>
</evidence>
<dbReference type="AlphaFoldDB" id="A0A5C5US40"/>
<dbReference type="CDD" id="cd01392">
    <property type="entry name" value="HTH_LacI"/>
    <property type="match status" value="1"/>
</dbReference>
<dbReference type="Gene3D" id="1.10.260.40">
    <property type="entry name" value="lambda repressor-like DNA-binding domains"/>
    <property type="match status" value="1"/>
</dbReference>
<dbReference type="Pfam" id="PF13377">
    <property type="entry name" value="Peripla_BP_3"/>
    <property type="match status" value="1"/>
</dbReference>
<dbReference type="PRINTS" id="PR00036">
    <property type="entry name" value="HTHLACI"/>
</dbReference>
<evidence type="ECO:0000256" key="4">
    <source>
        <dbReference type="SAM" id="MobiDB-lite"/>
    </source>
</evidence>
<reference evidence="6 7" key="1">
    <citation type="submission" date="2019-02" db="EMBL/GenBank/DDBJ databases">
        <title>Deep-cultivation of Planctomycetes and their phenomic and genomic characterization uncovers novel biology.</title>
        <authorList>
            <person name="Wiegand S."/>
            <person name="Jogler M."/>
            <person name="Boedeker C."/>
            <person name="Pinto D."/>
            <person name="Vollmers J."/>
            <person name="Rivas-Marin E."/>
            <person name="Kohn T."/>
            <person name="Peeters S.H."/>
            <person name="Heuer A."/>
            <person name="Rast P."/>
            <person name="Oberbeckmann S."/>
            <person name="Bunk B."/>
            <person name="Jeske O."/>
            <person name="Meyerdierks A."/>
            <person name="Storesund J.E."/>
            <person name="Kallscheuer N."/>
            <person name="Luecker S."/>
            <person name="Lage O.M."/>
            <person name="Pohl T."/>
            <person name="Merkel B.J."/>
            <person name="Hornburger P."/>
            <person name="Mueller R.-W."/>
            <person name="Bruemmer F."/>
            <person name="Labrenz M."/>
            <person name="Spormann A.M."/>
            <person name="Op Den Camp H."/>
            <person name="Overmann J."/>
            <person name="Amann R."/>
            <person name="Jetten M.S.M."/>
            <person name="Mascher T."/>
            <person name="Medema M.H."/>
            <person name="Devos D.P."/>
            <person name="Kaster A.-K."/>
            <person name="Ovreas L."/>
            <person name="Rohde M."/>
            <person name="Galperin M.Y."/>
            <person name="Jogler C."/>
        </authorList>
    </citation>
    <scope>NUCLEOTIDE SEQUENCE [LARGE SCALE GENOMIC DNA]</scope>
    <source>
        <strain evidence="6 7">KOR34</strain>
    </source>
</reference>
<dbReference type="GO" id="GO:0003700">
    <property type="term" value="F:DNA-binding transcription factor activity"/>
    <property type="evidence" value="ECO:0007669"/>
    <property type="project" value="TreeGrafter"/>
</dbReference>
<accession>A0A5C5US40</accession>
<keyword evidence="1" id="KW-0805">Transcription regulation</keyword>
<gene>
    <name evidence="6" type="primary">ccpA_3</name>
    <name evidence="6" type="ORF">KOR34_53240</name>
</gene>
<dbReference type="PROSITE" id="PS50932">
    <property type="entry name" value="HTH_LACI_2"/>
    <property type="match status" value="1"/>
</dbReference>
<dbReference type="Pfam" id="PF00356">
    <property type="entry name" value="LacI"/>
    <property type="match status" value="1"/>
</dbReference>
<keyword evidence="3" id="KW-0804">Transcription</keyword>
<keyword evidence="7" id="KW-1185">Reference proteome</keyword>
<dbReference type="InterPro" id="IPR010982">
    <property type="entry name" value="Lambda_DNA-bd_dom_sf"/>
</dbReference>